<evidence type="ECO:0000313" key="2">
    <source>
        <dbReference type="EMBL" id="DAE32640.1"/>
    </source>
</evidence>
<protein>
    <submittedName>
        <fullName evidence="2">Uncharacterized protein</fullName>
    </submittedName>
</protein>
<sequence length="41" mass="4895">MQKMRYIAVDIPHILIVLFVCHALITHNRTHYFMSLERIGL</sequence>
<proteinExistence type="predicted"/>
<keyword evidence="1" id="KW-0472">Membrane</keyword>
<feature type="transmembrane region" description="Helical" evidence="1">
    <location>
        <begin position="6"/>
        <end position="25"/>
    </location>
</feature>
<dbReference type="EMBL" id="BK059126">
    <property type="protein sequence ID" value="DAE32640.1"/>
    <property type="molecule type" value="Genomic_DNA"/>
</dbReference>
<name>A0A8S5RMQ0_9VIRU</name>
<keyword evidence="1" id="KW-0812">Transmembrane</keyword>
<keyword evidence="1" id="KW-1133">Transmembrane helix</keyword>
<accession>A0A8S5RMQ0</accession>
<organism evidence="2">
    <name type="scientific">Virus sp. cts3e7</name>
    <dbReference type="NCBI Taxonomy" id="2825802"/>
    <lineage>
        <taxon>Viruses</taxon>
    </lineage>
</organism>
<evidence type="ECO:0000256" key="1">
    <source>
        <dbReference type="SAM" id="Phobius"/>
    </source>
</evidence>
<reference evidence="2" key="1">
    <citation type="journal article" date="2021" name="Proc. Natl. Acad. Sci. U.S.A.">
        <title>A Catalog of Tens of Thousands of Viruses from Human Metagenomes Reveals Hidden Associations with Chronic Diseases.</title>
        <authorList>
            <person name="Tisza M.J."/>
            <person name="Buck C.B."/>
        </authorList>
    </citation>
    <scope>NUCLEOTIDE SEQUENCE</scope>
    <source>
        <strain evidence="2">Cts3e7</strain>
    </source>
</reference>